<dbReference type="PANTHER" id="PTHR43968">
    <property type="match status" value="1"/>
</dbReference>
<dbReference type="FunCoup" id="C1EG60">
    <property type="interactions" value="595"/>
</dbReference>
<dbReference type="PANTHER" id="PTHR43968:SF6">
    <property type="entry name" value="GLUTATHIONE S-TRANSFERASE OMEGA"/>
    <property type="match status" value="1"/>
</dbReference>
<evidence type="ECO:0000256" key="2">
    <source>
        <dbReference type="ARBA" id="ARBA00023002"/>
    </source>
</evidence>
<name>C1EG60_MICCC</name>
<dbReference type="GO" id="GO:0005737">
    <property type="term" value="C:cytoplasm"/>
    <property type="evidence" value="ECO:0007669"/>
    <property type="project" value="InterPro"/>
</dbReference>
<dbReference type="Gene3D" id="3.40.30.10">
    <property type="entry name" value="Glutaredoxin"/>
    <property type="match status" value="1"/>
</dbReference>
<proteinExistence type="inferred from homology"/>
<evidence type="ECO:0000256" key="1">
    <source>
        <dbReference type="ARBA" id="ARBA00011067"/>
    </source>
</evidence>
<dbReference type="InterPro" id="IPR005442">
    <property type="entry name" value="GST_omega"/>
</dbReference>
<evidence type="ECO:0000313" key="5">
    <source>
        <dbReference type="EMBL" id="ACO66720.1"/>
    </source>
</evidence>
<keyword evidence="6" id="KW-1185">Reference proteome</keyword>
<keyword evidence="2" id="KW-0560">Oxidoreductase</keyword>
<dbReference type="InterPro" id="IPR010987">
    <property type="entry name" value="Glutathione-S-Trfase_C-like"/>
</dbReference>
<dbReference type="InterPro" id="IPR036249">
    <property type="entry name" value="Thioredoxin-like_sf"/>
</dbReference>
<dbReference type="SUPFAM" id="SSF47616">
    <property type="entry name" value="GST C-terminal domain-like"/>
    <property type="match status" value="1"/>
</dbReference>
<dbReference type="GO" id="GO:0004364">
    <property type="term" value="F:glutathione transferase activity"/>
    <property type="evidence" value="ECO:0007669"/>
    <property type="project" value="InterPro"/>
</dbReference>
<dbReference type="STRING" id="296587.C1EG60"/>
<evidence type="ECO:0008006" key="7">
    <source>
        <dbReference type="Google" id="ProtNLM"/>
    </source>
</evidence>
<dbReference type="PROSITE" id="PS50404">
    <property type="entry name" value="GST_NTER"/>
    <property type="match status" value="1"/>
</dbReference>
<dbReference type="Pfam" id="PF13409">
    <property type="entry name" value="GST_N_2"/>
    <property type="match status" value="1"/>
</dbReference>
<dbReference type="GeneID" id="8248638"/>
<dbReference type="OrthoDB" id="4951845at2759"/>
<dbReference type="PROSITE" id="PS50405">
    <property type="entry name" value="GST_CTER"/>
    <property type="match status" value="1"/>
</dbReference>
<dbReference type="InterPro" id="IPR050983">
    <property type="entry name" value="GST_Omega/HSP26"/>
</dbReference>
<evidence type="ECO:0000313" key="6">
    <source>
        <dbReference type="Proteomes" id="UP000002009"/>
    </source>
</evidence>
<dbReference type="GO" id="GO:0045174">
    <property type="term" value="F:glutathione dehydrogenase (ascorbate) activity"/>
    <property type="evidence" value="ECO:0007669"/>
    <property type="project" value="UniProtKB-ARBA"/>
</dbReference>
<comment type="similarity">
    <text evidence="1">Belongs to the GST superfamily. Omega family.</text>
</comment>
<gene>
    <name evidence="5" type="ORF">MICPUN_63522</name>
</gene>
<dbReference type="eggNOG" id="KOG0406">
    <property type="taxonomic scope" value="Eukaryota"/>
</dbReference>
<reference evidence="5 6" key="1">
    <citation type="journal article" date="2009" name="Science">
        <title>Green evolution and dynamic adaptations revealed by genomes of the marine picoeukaryotes Micromonas.</title>
        <authorList>
            <person name="Worden A.Z."/>
            <person name="Lee J.H."/>
            <person name="Mock T."/>
            <person name="Rouze P."/>
            <person name="Simmons M.P."/>
            <person name="Aerts A.L."/>
            <person name="Allen A.E."/>
            <person name="Cuvelier M.L."/>
            <person name="Derelle E."/>
            <person name="Everett M.V."/>
            <person name="Foulon E."/>
            <person name="Grimwood J."/>
            <person name="Gundlach H."/>
            <person name="Henrissat B."/>
            <person name="Napoli C."/>
            <person name="McDonald S.M."/>
            <person name="Parker M.S."/>
            <person name="Rombauts S."/>
            <person name="Salamov A."/>
            <person name="Von Dassow P."/>
            <person name="Badger J.H."/>
            <person name="Coutinho P.M."/>
            <person name="Demir E."/>
            <person name="Dubchak I."/>
            <person name="Gentemann C."/>
            <person name="Eikrem W."/>
            <person name="Gready J.E."/>
            <person name="John U."/>
            <person name="Lanier W."/>
            <person name="Lindquist E.A."/>
            <person name="Lucas S."/>
            <person name="Mayer K.F."/>
            <person name="Moreau H."/>
            <person name="Not F."/>
            <person name="Otillar R."/>
            <person name="Panaud O."/>
            <person name="Pangilinan J."/>
            <person name="Paulsen I."/>
            <person name="Piegu B."/>
            <person name="Poliakov A."/>
            <person name="Robbens S."/>
            <person name="Schmutz J."/>
            <person name="Toulza E."/>
            <person name="Wyss T."/>
            <person name="Zelensky A."/>
            <person name="Zhou K."/>
            <person name="Armbrust E.V."/>
            <person name="Bhattacharya D."/>
            <person name="Goodenough U.W."/>
            <person name="Van de Peer Y."/>
            <person name="Grigoriev I.V."/>
        </authorList>
    </citation>
    <scope>NUCLEOTIDE SEQUENCE [LARGE SCALE GENOMIC DNA]</scope>
    <source>
        <strain evidence="6">RCC299 / NOUM17</strain>
    </source>
</reference>
<dbReference type="SUPFAM" id="SSF52833">
    <property type="entry name" value="Thioredoxin-like"/>
    <property type="match status" value="1"/>
</dbReference>
<dbReference type="InterPro" id="IPR036282">
    <property type="entry name" value="Glutathione-S-Trfase_C_sf"/>
</dbReference>
<dbReference type="InterPro" id="IPR004045">
    <property type="entry name" value="Glutathione_S-Trfase_N"/>
</dbReference>
<dbReference type="PRINTS" id="PR01625">
    <property type="entry name" value="GSTRNSFRASEO"/>
</dbReference>
<evidence type="ECO:0000259" key="3">
    <source>
        <dbReference type="PROSITE" id="PS50404"/>
    </source>
</evidence>
<dbReference type="FunFam" id="1.20.1050.10:FF:000009">
    <property type="entry name" value="Glutathione S-transferase omega-1"/>
    <property type="match status" value="1"/>
</dbReference>
<feature type="domain" description="GST N-terminal" evidence="3">
    <location>
        <begin position="13"/>
        <end position="124"/>
    </location>
</feature>
<accession>C1EG60</accession>
<dbReference type="OMA" id="PEGPWFL"/>
<dbReference type="Gene3D" id="1.20.1050.10">
    <property type="match status" value="1"/>
</dbReference>
<organism evidence="5 6">
    <name type="scientific">Micromonas commoda (strain RCC299 / NOUM17 / CCMP2709)</name>
    <name type="common">Picoplanktonic green alga</name>
    <dbReference type="NCBI Taxonomy" id="296587"/>
    <lineage>
        <taxon>Eukaryota</taxon>
        <taxon>Viridiplantae</taxon>
        <taxon>Chlorophyta</taxon>
        <taxon>Mamiellophyceae</taxon>
        <taxon>Mamiellales</taxon>
        <taxon>Mamiellaceae</taxon>
        <taxon>Micromonas</taxon>
    </lineage>
</organism>
<evidence type="ECO:0000259" key="4">
    <source>
        <dbReference type="PROSITE" id="PS50405"/>
    </source>
</evidence>
<dbReference type="EMBL" id="CP001331">
    <property type="protein sequence ID" value="ACO66720.1"/>
    <property type="molecule type" value="Genomic_DNA"/>
</dbReference>
<dbReference type="Proteomes" id="UP000002009">
    <property type="component" value="Chromosome 13"/>
</dbReference>
<feature type="domain" description="GST C-terminal" evidence="4">
    <location>
        <begin position="131"/>
        <end position="263"/>
    </location>
</feature>
<dbReference type="InParanoid" id="C1EG60"/>
<dbReference type="KEGG" id="mis:MICPUN_63522"/>
<protein>
    <recommendedName>
        <fullName evidence="7">GST N-terminal domain-containing protein</fullName>
    </recommendedName>
</protein>
<dbReference type="Pfam" id="PF13410">
    <property type="entry name" value="GST_C_2"/>
    <property type="match status" value="1"/>
</dbReference>
<dbReference type="AlphaFoldDB" id="C1EG60"/>
<sequence length="293" mass="33121">MAARHIATKAMKPHLYYMSAWFCPFAHRATLALEHHSSHLTWEWIEALGWEKRRATDESLQTEHENWYHFKAPELMKHNPLGMVPTLVSEATFTGDASKGPAKPPVRESLVAIEFVDELVGGGDVPIMPSCPYERAKMRVAADVVNKKVCSKYYHVLVRQDPREQREGFEALVAGLDEFGSQLDGGPFYGGRSTPGLVDYALFPWAHRLPVFVHYRGEQYAIPKNTPGLKAYHEWLAAMHALPKVRKTCPPWDDYLAHIGRYADGSARSKVANAVRDGRDAHQYDDVKDDTSH</sequence>
<dbReference type="RefSeq" id="XP_002505462.1">
    <property type="nucleotide sequence ID" value="XM_002505416.1"/>
</dbReference>